<evidence type="ECO:0000256" key="1">
    <source>
        <dbReference type="ARBA" id="ARBA00003701"/>
    </source>
</evidence>
<comment type="catalytic activity">
    <reaction evidence="5">
        <text>RX + glutathione = an S-substituted glutathione + a halide anion + H(+)</text>
        <dbReference type="Rhea" id="RHEA:16437"/>
        <dbReference type="ChEBI" id="CHEBI:15378"/>
        <dbReference type="ChEBI" id="CHEBI:16042"/>
        <dbReference type="ChEBI" id="CHEBI:17792"/>
        <dbReference type="ChEBI" id="CHEBI:57925"/>
        <dbReference type="ChEBI" id="CHEBI:90779"/>
        <dbReference type="EC" id="2.5.1.18"/>
    </reaction>
</comment>
<dbReference type="InterPro" id="IPR040079">
    <property type="entry name" value="Glutathione_S-Trfase"/>
</dbReference>
<keyword evidence="6" id="KW-0812">Transmembrane</keyword>
<evidence type="ECO:0000256" key="3">
    <source>
        <dbReference type="ARBA" id="ARBA00012452"/>
    </source>
</evidence>
<dbReference type="Gene3D" id="3.40.190.10">
    <property type="entry name" value="Periplasmic binding protein-like II"/>
    <property type="match status" value="1"/>
</dbReference>
<dbReference type="SUPFAM" id="SSF47616">
    <property type="entry name" value="GST C-terminal domain-like"/>
    <property type="match status" value="1"/>
</dbReference>
<dbReference type="InterPro" id="IPR010987">
    <property type="entry name" value="Glutathione-S-Trfase_C-like"/>
</dbReference>
<name>A0A226EAV1_FOLCA</name>
<evidence type="ECO:0000256" key="6">
    <source>
        <dbReference type="SAM" id="Phobius"/>
    </source>
</evidence>
<dbReference type="Gene3D" id="3.40.30.10">
    <property type="entry name" value="Glutaredoxin"/>
    <property type="match status" value="1"/>
</dbReference>
<dbReference type="InterPro" id="IPR036249">
    <property type="entry name" value="Thioredoxin-like_sf"/>
</dbReference>
<evidence type="ECO:0000256" key="7">
    <source>
        <dbReference type="SAM" id="SignalP"/>
    </source>
</evidence>
<dbReference type="SFLD" id="SFLDS00019">
    <property type="entry name" value="Glutathione_Transferase_(cytos"/>
    <property type="match status" value="1"/>
</dbReference>
<sequence length="730" mass="83250">MGEKYRNLFGLIFLLLFAKFGACSSSQEMSGFLVDLARTRSPHCSIVFIRQNGENWDDLVTGVMSNLRQIPYYNAVFYNLPDQSYKTNFSVAKITQNQKAAITFSPTYMPFVTIHSDRWVWVTRSPSLLDQLLMTDALPGRTKYKLGLSSKTSGELYVKSVCYFCNNGNPQLVDHPLAEPNHDFFPDYTRNLNGKLLRVAYPAVQWLAEIDPSLSVNNAKRGLWKPLFNDFLAKRFNFTYYWFIATGKGTGQQLPNGTWNGVVGDLLYDRADVGFATAVAPERSRLTPCPGFVLGSLLSSSKMVGFLAFPLYESLPQTYHDLAYSNFSIGFVKDGDSALDMFKGSKHHVYVKITKKMDIIPRDTLQCLVLPGGSIFREGFDRMVALTRSFHFAEVWKIFDLHDNVYLPKRAWWLETNHTEKLTPTSKTEGNDDLTLKHISGAFYVLAGCLGLTLLVFMMEVITFWWNKKADKVIRVIRQKKSNCDVQRIMEISTVESTCQIQYSRDTMSKPVFGYHDLRGIAHPIKFALAYLGVDYVDKRYPLTPEGLTEYGGEKGNLGLDFPNLPYWKDGTVKLTESRAVLKYIARKQGGGALMPKDEVTLANAEMVEGVLWDVWYYLIWRCKFDNDTFIDLLKARAPAKLDLVHTFLGNKKWILGDQISYVDFMLYEVLHGYSLYDPEFLKPYPGLLKLKANFEEIPQIKKFIASPEYIKGPCYHPTFMKHKVPGLTC</sequence>
<accession>A0A226EAV1</accession>
<dbReference type="PANTHER" id="PTHR11571:SF222">
    <property type="entry name" value="GLUTATHIONE TRANSFERASE"/>
    <property type="match status" value="1"/>
</dbReference>
<keyword evidence="6" id="KW-1133">Transmembrane helix</keyword>
<evidence type="ECO:0000256" key="2">
    <source>
        <dbReference type="ARBA" id="ARBA00005861"/>
    </source>
</evidence>
<evidence type="ECO:0000313" key="11">
    <source>
        <dbReference type="Proteomes" id="UP000198287"/>
    </source>
</evidence>
<evidence type="ECO:0000256" key="5">
    <source>
        <dbReference type="ARBA" id="ARBA00047960"/>
    </source>
</evidence>
<feature type="chain" id="PRO_5013211662" description="glutathione transferase" evidence="7">
    <location>
        <begin position="26"/>
        <end position="730"/>
    </location>
</feature>
<dbReference type="InterPro" id="IPR036282">
    <property type="entry name" value="Glutathione-S-Trfase_C_sf"/>
</dbReference>
<dbReference type="PANTHER" id="PTHR11571">
    <property type="entry name" value="GLUTATHIONE S-TRANSFERASE"/>
    <property type="match status" value="1"/>
</dbReference>
<dbReference type="STRING" id="158441.A0A226EAV1"/>
<dbReference type="SUPFAM" id="SSF53850">
    <property type="entry name" value="Periplasmic binding protein-like II"/>
    <property type="match status" value="1"/>
</dbReference>
<dbReference type="GO" id="GO:0006749">
    <property type="term" value="P:glutathione metabolic process"/>
    <property type="evidence" value="ECO:0007669"/>
    <property type="project" value="TreeGrafter"/>
</dbReference>
<feature type="domain" description="GST C-terminal" evidence="9">
    <location>
        <begin position="598"/>
        <end position="728"/>
    </location>
</feature>
<comment type="similarity">
    <text evidence="2">Belongs to the GST superfamily. Mu family.</text>
</comment>
<dbReference type="AlphaFoldDB" id="A0A226EAV1"/>
<keyword evidence="7" id="KW-0732">Signal</keyword>
<reference evidence="10 11" key="1">
    <citation type="submission" date="2015-12" db="EMBL/GenBank/DDBJ databases">
        <title>The genome of Folsomia candida.</title>
        <authorList>
            <person name="Faddeeva A."/>
            <person name="Derks M.F."/>
            <person name="Anvar Y."/>
            <person name="Smit S."/>
            <person name="Van Straalen N."/>
            <person name="Roelofs D."/>
        </authorList>
    </citation>
    <scope>NUCLEOTIDE SEQUENCE [LARGE SCALE GENOMIC DNA]</scope>
    <source>
        <strain evidence="10 11">VU population</strain>
        <tissue evidence="10">Whole body</tissue>
    </source>
</reference>
<dbReference type="OrthoDB" id="414243at2759"/>
<dbReference type="PROSITE" id="PS50404">
    <property type="entry name" value="GST_NTER"/>
    <property type="match status" value="1"/>
</dbReference>
<dbReference type="Pfam" id="PF02798">
    <property type="entry name" value="GST_N"/>
    <property type="match status" value="1"/>
</dbReference>
<keyword evidence="11" id="KW-1185">Reference proteome</keyword>
<dbReference type="InterPro" id="IPR004046">
    <property type="entry name" value="GST_C"/>
</dbReference>
<dbReference type="SUPFAM" id="SSF52833">
    <property type="entry name" value="Thioredoxin-like"/>
    <property type="match status" value="1"/>
</dbReference>
<evidence type="ECO:0000256" key="4">
    <source>
        <dbReference type="ARBA" id="ARBA00022679"/>
    </source>
</evidence>
<dbReference type="InterPro" id="IPR004045">
    <property type="entry name" value="Glutathione_S-Trfase_N"/>
</dbReference>
<protein>
    <recommendedName>
        <fullName evidence="3">glutathione transferase</fullName>
        <ecNumber evidence="3">2.5.1.18</ecNumber>
    </recommendedName>
</protein>
<feature type="transmembrane region" description="Helical" evidence="6">
    <location>
        <begin position="441"/>
        <end position="466"/>
    </location>
</feature>
<keyword evidence="6" id="KW-0472">Membrane</keyword>
<evidence type="ECO:0000259" key="8">
    <source>
        <dbReference type="PROSITE" id="PS50404"/>
    </source>
</evidence>
<dbReference type="PROSITE" id="PS50405">
    <property type="entry name" value="GST_CTER"/>
    <property type="match status" value="1"/>
</dbReference>
<dbReference type="Gene3D" id="1.20.1050.10">
    <property type="match status" value="1"/>
</dbReference>
<dbReference type="EMBL" id="LNIX01000005">
    <property type="protein sequence ID" value="OXA54338.1"/>
    <property type="molecule type" value="Genomic_DNA"/>
</dbReference>
<dbReference type="InterPro" id="IPR050213">
    <property type="entry name" value="GST_superfamily"/>
</dbReference>
<dbReference type="Proteomes" id="UP000198287">
    <property type="component" value="Unassembled WGS sequence"/>
</dbReference>
<evidence type="ECO:0000313" key="10">
    <source>
        <dbReference type="EMBL" id="OXA54338.1"/>
    </source>
</evidence>
<proteinExistence type="inferred from homology"/>
<feature type="signal peptide" evidence="7">
    <location>
        <begin position="1"/>
        <end position="25"/>
    </location>
</feature>
<keyword evidence="4 10" id="KW-0808">Transferase</keyword>
<dbReference type="EC" id="2.5.1.18" evidence="3"/>
<evidence type="ECO:0000259" key="9">
    <source>
        <dbReference type="PROSITE" id="PS50405"/>
    </source>
</evidence>
<gene>
    <name evidence="10" type="ORF">Fcan01_10844</name>
</gene>
<dbReference type="GO" id="GO:0004364">
    <property type="term" value="F:glutathione transferase activity"/>
    <property type="evidence" value="ECO:0007669"/>
    <property type="project" value="UniProtKB-EC"/>
</dbReference>
<comment type="caution">
    <text evidence="10">The sequence shown here is derived from an EMBL/GenBank/DDBJ whole genome shotgun (WGS) entry which is preliminary data.</text>
</comment>
<comment type="function">
    <text evidence="1">Conjugation of reduced glutathione to a wide number of exogenous and endogenous hydrophobic electrophiles.</text>
</comment>
<dbReference type="Pfam" id="PF14497">
    <property type="entry name" value="GST_C_3"/>
    <property type="match status" value="1"/>
</dbReference>
<organism evidence="10 11">
    <name type="scientific">Folsomia candida</name>
    <name type="common">Springtail</name>
    <dbReference type="NCBI Taxonomy" id="158441"/>
    <lineage>
        <taxon>Eukaryota</taxon>
        <taxon>Metazoa</taxon>
        <taxon>Ecdysozoa</taxon>
        <taxon>Arthropoda</taxon>
        <taxon>Hexapoda</taxon>
        <taxon>Collembola</taxon>
        <taxon>Entomobryomorpha</taxon>
        <taxon>Isotomoidea</taxon>
        <taxon>Isotomidae</taxon>
        <taxon>Proisotominae</taxon>
        <taxon>Folsomia</taxon>
    </lineage>
</organism>
<feature type="domain" description="GST N-terminal" evidence="8">
    <location>
        <begin position="509"/>
        <end position="593"/>
    </location>
</feature>